<dbReference type="Gene3D" id="2.180.10.10">
    <property type="entry name" value="RHS repeat-associated core"/>
    <property type="match status" value="2"/>
</dbReference>
<dbReference type="AlphaFoldDB" id="A0A6V8LLJ5"/>
<comment type="caution">
    <text evidence="2">The sequence shown here is derived from an EMBL/GenBank/DDBJ whole genome shotgun (WGS) entry which is preliminary data.</text>
</comment>
<accession>A0A6V8LLJ5</accession>
<dbReference type="Proteomes" id="UP000482960">
    <property type="component" value="Unassembled WGS sequence"/>
</dbReference>
<evidence type="ECO:0000313" key="3">
    <source>
        <dbReference type="Proteomes" id="UP000482960"/>
    </source>
</evidence>
<keyword evidence="1" id="KW-0472">Membrane</keyword>
<evidence type="ECO:0000256" key="1">
    <source>
        <dbReference type="SAM" id="Phobius"/>
    </source>
</evidence>
<protein>
    <recommendedName>
        <fullName evidence="4">Type IV secretion protein Rhs</fullName>
    </recommendedName>
</protein>
<evidence type="ECO:0008006" key="4">
    <source>
        <dbReference type="Google" id="ProtNLM"/>
    </source>
</evidence>
<dbReference type="NCBIfam" id="TIGR01643">
    <property type="entry name" value="YD_repeat_2x"/>
    <property type="match status" value="1"/>
</dbReference>
<dbReference type="EMBL" id="BLPG01000001">
    <property type="protein sequence ID" value="GFJ93515.1"/>
    <property type="molecule type" value="Genomic_DNA"/>
</dbReference>
<name>A0A6V8LLJ5_9ACTN</name>
<gene>
    <name evidence="2" type="ORF">Prum_071570</name>
</gene>
<organism evidence="2 3">
    <name type="scientific">Phytohabitans rumicis</name>
    <dbReference type="NCBI Taxonomy" id="1076125"/>
    <lineage>
        <taxon>Bacteria</taxon>
        <taxon>Bacillati</taxon>
        <taxon>Actinomycetota</taxon>
        <taxon>Actinomycetes</taxon>
        <taxon>Micromonosporales</taxon>
        <taxon>Micromonosporaceae</taxon>
    </lineage>
</organism>
<evidence type="ECO:0000313" key="2">
    <source>
        <dbReference type="EMBL" id="GFJ93515.1"/>
    </source>
</evidence>
<feature type="transmembrane region" description="Helical" evidence="1">
    <location>
        <begin position="1097"/>
        <end position="1121"/>
    </location>
</feature>
<reference evidence="2 3" key="2">
    <citation type="submission" date="2020-03" db="EMBL/GenBank/DDBJ databases">
        <authorList>
            <person name="Ichikawa N."/>
            <person name="Kimura A."/>
            <person name="Kitahashi Y."/>
            <person name="Uohara A."/>
        </authorList>
    </citation>
    <scope>NUCLEOTIDE SEQUENCE [LARGE SCALE GENOMIC DNA]</scope>
    <source>
        <strain evidence="2 3">NBRC 108638</strain>
    </source>
</reference>
<keyword evidence="1" id="KW-0812">Transmembrane</keyword>
<dbReference type="NCBIfam" id="TIGR03696">
    <property type="entry name" value="Rhs_assc_core"/>
    <property type="match status" value="1"/>
</dbReference>
<proteinExistence type="predicted"/>
<reference evidence="2 3" key="1">
    <citation type="submission" date="2020-03" db="EMBL/GenBank/DDBJ databases">
        <title>Whole genome shotgun sequence of Phytohabitans rumicis NBRC 108638.</title>
        <authorList>
            <person name="Komaki H."/>
            <person name="Tamura T."/>
        </authorList>
    </citation>
    <scope>NUCLEOTIDE SEQUENCE [LARGE SCALE GENOMIC DNA]</scope>
    <source>
        <strain evidence="2 3">NBRC 108638</strain>
    </source>
</reference>
<dbReference type="RefSeq" id="WP_173080147.1">
    <property type="nucleotide sequence ID" value="NZ_BLPG01000001.1"/>
</dbReference>
<dbReference type="InterPro" id="IPR050708">
    <property type="entry name" value="T6SS_VgrG/RHS"/>
</dbReference>
<feature type="transmembrane region" description="Helical" evidence="1">
    <location>
        <begin position="1062"/>
        <end position="1085"/>
    </location>
</feature>
<dbReference type="PANTHER" id="PTHR32305:SF15">
    <property type="entry name" value="PROTEIN RHSA-RELATED"/>
    <property type="match status" value="1"/>
</dbReference>
<keyword evidence="1" id="KW-1133">Transmembrane helix</keyword>
<sequence length="1154" mass="123589">MTLAAVDADHYRLSDDDGTVVEFTQVIAGKWVMSRTWTAQSPSTTTYLYETADDRAILKRVIAPTESGIGDCTAAVPARGCRVLEYDYAVMTTATATILGDFAERVRAVKVWSWDPAAGNVNAIEVTHYAYDTLGHLREVWDPRLDWMDEGVHQVKVKYSYNTDGILAKITPGAQEPWNLSYTTVPGDANKGRLANVTRSALTAGTSQTTVVYGAPLSGSGAPFDMSAANVSRWSTQLQLPTDATAVFPPTQIPDGHQATGVMPSSWTKASVTYMDANGRVVNRLSPGGHLDATWYDVYGNVVQELTEGNRVRALGYSATDDPGTEAVYAFGLSTLTRYSPDGRRSTAALQPWRLIRLDSGALMSGRVETKYSYDEGAPATGDVFDLVTSELTQGVRPMPDGTVLTYDHRLETTEYDWATERPTKSIVDPGGLALATRTGYDSQQRVVTQTNPAGGSVDTSPSTRVTVYYSVGADATYPQCGGRPEWAGLVCLTKPGGQPGTGAQLPTTTTTYDRYQQTAVATESTTAGTLRTTTVTYDSAGRASRATVSAPGLGEPLQTRQTVYDQATGQAVKTQTLDGSNNVTAEIVRSYDTLGRLTSYQDADNNTSTTTYDIAGRPLVVNDGKATRTYTYNETLEPRGLATSVVDSNVGQLTGVYDADGNLVTQTWPNGVNVTTTYDETGAAVGLTYVQPGCGLPDCTLYSETNTIGVHGQVMTRVSSLSSQTYSYDKAGRLAKVADRVGGQCATRVYSFDTATNRTGQTNYGPGGGGACQTTTASGATTWSYDTADRAINNGYTYDTLGRTLTMPGTDTAIPGGGTNTMTYHANDMARSINQDTRTTVYTLDVVANRFRSWTDNKTGAIVTKTNHYGDDGDNPVWTDEGDGVNYTRAIAGLNGMAAMHTATAGECWVIVNLHGDVVAGMPETGTGLTYVSEQTEGGTPRNPADAGSRRYGWLGASQRASGTPGGLILMGSRLYAPGSGRFLSVDRIWGGNCNAYEYVCGDGVNNDDISGDMGCRIDSKRRWTEVKRHWGLPWRSTYKKYLARVNFTCFLTHNDVTTGLTVMGILAAFFRLISAFIGLLANFPHIVVTALGKTLGALFNVIGNALGMAVLVLGAAYILRCKAQNGVRISFKAEAQYPPPLLYVAKTGWGCA</sequence>
<dbReference type="InterPro" id="IPR006530">
    <property type="entry name" value="YD"/>
</dbReference>
<dbReference type="InterPro" id="IPR022385">
    <property type="entry name" value="Rhs_assc_core"/>
</dbReference>
<dbReference type="PANTHER" id="PTHR32305">
    <property type="match status" value="1"/>
</dbReference>
<keyword evidence="3" id="KW-1185">Reference proteome</keyword>